<dbReference type="SMART" id="SM00382">
    <property type="entry name" value="AAA"/>
    <property type="match status" value="1"/>
</dbReference>
<comment type="similarity">
    <text evidence="1">Belongs to the ABC transporter superfamily.</text>
</comment>
<dbReference type="STRING" id="1552.A7L45_12520"/>
<keyword evidence="2" id="KW-0813">Transport</keyword>
<dbReference type="OrthoDB" id="9809205at2"/>
<proteinExistence type="inferred from homology"/>
<dbReference type="AlphaFoldDB" id="A0A1J0GHG1"/>
<evidence type="ECO:0000256" key="3">
    <source>
        <dbReference type="ARBA" id="ARBA00022741"/>
    </source>
</evidence>
<evidence type="ECO:0000313" key="6">
    <source>
        <dbReference type="EMBL" id="APC40836.1"/>
    </source>
</evidence>
<dbReference type="InterPro" id="IPR003593">
    <property type="entry name" value="AAA+_ATPase"/>
</dbReference>
<sequence length="306" mass="34855">MECILKTYNLTKQYKEHKAVDDVNITIEKGDIYGFLGLNGAGKTTTMRMIMGLIKPTTGNIELFGEKLSEDKKHYFARVGSIIEFPGFYENLTAVENLDIHRKLMGVPDKNCIEQSLEVAGILDAANRKTKEFSLGMKQRLGIARALLHNPEFLVLDEPTNGLDPVGIKEIRQLILDLSRKRHITVLISSHILSEIQQLATKVGIIHKGKLLEEIDSEALKKKNRHYIELKVNNDRDAVFMLEQKFNISDYIISEPGVIKIYERLTETSNINRMLIQNNVEVKEISLLRDSLEDYFIKLVGSDINE</sequence>
<dbReference type="PANTHER" id="PTHR43335">
    <property type="entry name" value="ABC TRANSPORTER, ATP-BINDING PROTEIN"/>
    <property type="match status" value="1"/>
</dbReference>
<dbReference type="InterPro" id="IPR027417">
    <property type="entry name" value="P-loop_NTPase"/>
</dbReference>
<evidence type="ECO:0000256" key="4">
    <source>
        <dbReference type="ARBA" id="ARBA00022840"/>
    </source>
</evidence>
<dbReference type="GO" id="GO:0005524">
    <property type="term" value="F:ATP binding"/>
    <property type="evidence" value="ECO:0007669"/>
    <property type="project" value="UniProtKB-KW"/>
</dbReference>
<dbReference type="Pfam" id="PF00005">
    <property type="entry name" value="ABC_tran"/>
    <property type="match status" value="1"/>
</dbReference>
<organism evidence="6 7">
    <name type="scientific">Clostridium estertheticum subsp. estertheticum</name>
    <dbReference type="NCBI Taxonomy" id="1552"/>
    <lineage>
        <taxon>Bacteria</taxon>
        <taxon>Bacillati</taxon>
        <taxon>Bacillota</taxon>
        <taxon>Clostridia</taxon>
        <taxon>Eubacteriales</taxon>
        <taxon>Clostridiaceae</taxon>
        <taxon>Clostridium</taxon>
    </lineage>
</organism>
<dbReference type="InterPro" id="IPR003439">
    <property type="entry name" value="ABC_transporter-like_ATP-bd"/>
</dbReference>
<evidence type="ECO:0000256" key="2">
    <source>
        <dbReference type="ARBA" id="ARBA00022448"/>
    </source>
</evidence>
<evidence type="ECO:0000256" key="1">
    <source>
        <dbReference type="ARBA" id="ARBA00005417"/>
    </source>
</evidence>
<reference evidence="7" key="1">
    <citation type="journal article" date="2016" name="Front. Microbiol.">
        <title>Complete Genome Sequence of Clostridium estertheticum DSM 8809, a Microbe Identified in Spoiled Vacuum Packed Beef.</title>
        <authorList>
            <person name="Yu Z."/>
            <person name="Gunn L."/>
            <person name="Brennan E."/>
            <person name="Reid R."/>
            <person name="Wall P.G."/>
            <person name="Gaora O.P."/>
            <person name="Hurley D."/>
            <person name="Bolton D."/>
            <person name="Fanning S."/>
        </authorList>
    </citation>
    <scope>NUCLEOTIDE SEQUENCE [LARGE SCALE GENOMIC DNA]</scope>
    <source>
        <strain evidence="7">DSM 8809</strain>
    </source>
</reference>
<dbReference type="InterPro" id="IPR017871">
    <property type="entry name" value="ABC_transporter-like_CS"/>
</dbReference>
<dbReference type="GO" id="GO:0016887">
    <property type="term" value="F:ATP hydrolysis activity"/>
    <property type="evidence" value="ECO:0007669"/>
    <property type="project" value="InterPro"/>
</dbReference>
<evidence type="ECO:0000313" key="7">
    <source>
        <dbReference type="Proteomes" id="UP000182569"/>
    </source>
</evidence>
<feature type="domain" description="ABC transporter" evidence="5">
    <location>
        <begin position="5"/>
        <end position="233"/>
    </location>
</feature>
<dbReference type="EMBL" id="CP015756">
    <property type="protein sequence ID" value="APC40836.1"/>
    <property type="molecule type" value="Genomic_DNA"/>
</dbReference>
<dbReference type="RefSeq" id="WP_071613127.1">
    <property type="nucleotide sequence ID" value="NZ_CP015756.1"/>
</dbReference>
<dbReference type="CDD" id="cd03268">
    <property type="entry name" value="ABC_BcrA_bacitracin_resist"/>
    <property type="match status" value="1"/>
</dbReference>
<accession>A0A1J0GHG1</accession>
<dbReference type="Proteomes" id="UP000182569">
    <property type="component" value="Chromosome"/>
</dbReference>
<gene>
    <name evidence="6" type="ORF">A7L45_12520</name>
</gene>
<name>A0A1J0GHG1_9CLOT</name>
<evidence type="ECO:0000259" key="5">
    <source>
        <dbReference type="PROSITE" id="PS50893"/>
    </source>
</evidence>
<keyword evidence="4 6" id="KW-0067">ATP-binding</keyword>
<dbReference type="SUPFAM" id="SSF52540">
    <property type="entry name" value="P-loop containing nucleoside triphosphate hydrolases"/>
    <property type="match status" value="1"/>
</dbReference>
<protein>
    <submittedName>
        <fullName evidence="6">Bacitracin ABC transporter ATP-binding protein</fullName>
    </submittedName>
</protein>
<dbReference type="PROSITE" id="PS00211">
    <property type="entry name" value="ABC_TRANSPORTER_1"/>
    <property type="match status" value="1"/>
</dbReference>
<dbReference type="PANTHER" id="PTHR43335:SF8">
    <property type="entry name" value="ABC TRANSPORTER, ATP-BINDING PROTEIN"/>
    <property type="match status" value="1"/>
</dbReference>
<dbReference type="PROSITE" id="PS50893">
    <property type="entry name" value="ABC_TRANSPORTER_2"/>
    <property type="match status" value="1"/>
</dbReference>
<keyword evidence="7" id="KW-1185">Reference proteome</keyword>
<dbReference type="KEGG" id="ceu:A7L45_12520"/>
<dbReference type="Gene3D" id="3.40.50.300">
    <property type="entry name" value="P-loop containing nucleotide triphosphate hydrolases"/>
    <property type="match status" value="1"/>
</dbReference>
<keyword evidence="3" id="KW-0547">Nucleotide-binding</keyword>